<dbReference type="Proteomes" id="UP000292424">
    <property type="component" value="Chromosome"/>
</dbReference>
<dbReference type="NCBIfam" id="TIGR02022">
    <property type="entry name" value="hutF"/>
    <property type="match status" value="1"/>
</dbReference>
<keyword evidence="7" id="KW-1185">Reference proteome</keyword>
<evidence type="ECO:0000256" key="2">
    <source>
        <dbReference type="ARBA" id="ARBA00022723"/>
    </source>
</evidence>
<dbReference type="GO" id="GO:0046872">
    <property type="term" value="F:metal ion binding"/>
    <property type="evidence" value="ECO:0007669"/>
    <property type="project" value="UniProtKB-KW"/>
</dbReference>
<evidence type="ECO:0000256" key="3">
    <source>
        <dbReference type="ARBA" id="ARBA00022801"/>
    </source>
</evidence>
<keyword evidence="2" id="KW-0479">Metal-binding</keyword>
<dbReference type="GO" id="GO:0050416">
    <property type="term" value="F:formimidoylglutamate deiminase activity"/>
    <property type="evidence" value="ECO:0007669"/>
    <property type="project" value="UniProtKB-EC"/>
</dbReference>
<evidence type="ECO:0000256" key="4">
    <source>
        <dbReference type="ARBA" id="ARBA00022833"/>
    </source>
</evidence>
<dbReference type="EC" id="3.5.3.13" evidence="6"/>
<keyword evidence="3 6" id="KW-0378">Hydrolase</keyword>
<dbReference type="InterPro" id="IPR010252">
    <property type="entry name" value="HutF"/>
</dbReference>
<dbReference type="PANTHER" id="PTHR11271">
    <property type="entry name" value="GUANINE DEAMINASE"/>
    <property type="match status" value="1"/>
</dbReference>
<organism evidence="6 7">
    <name type="scientific">Rhizosphaericola mali</name>
    <dbReference type="NCBI Taxonomy" id="2545455"/>
    <lineage>
        <taxon>Bacteria</taxon>
        <taxon>Pseudomonadati</taxon>
        <taxon>Bacteroidota</taxon>
        <taxon>Chitinophagia</taxon>
        <taxon>Chitinophagales</taxon>
        <taxon>Chitinophagaceae</taxon>
        <taxon>Rhizosphaericola</taxon>
    </lineage>
</organism>
<evidence type="ECO:0000313" key="6">
    <source>
        <dbReference type="EMBL" id="QES89109.1"/>
    </source>
</evidence>
<dbReference type="EMBL" id="CP044016">
    <property type="protein sequence ID" value="QES89109.1"/>
    <property type="molecule type" value="Genomic_DNA"/>
</dbReference>
<evidence type="ECO:0000259" key="5">
    <source>
        <dbReference type="Pfam" id="PF01979"/>
    </source>
</evidence>
<dbReference type="AlphaFoldDB" id="A0A5P2G4N1"/>
<dbReference type="InterPro" id="IPR011059">
    <property type="entry name" value="Metal-dep_hydrolase_composite"/>
</dbReference>
<reference evidence="6 7" key="1">
    <citation type="submission" date="2019-09" db="EMBL/GenBank/DDBJ databases">
        <title>Complete genome sequence of Arachidicoccus sp. B3-10 isolated from apple orchard soil.</title>
        <authorList>
            <person name="Kim H.S."/>
            <person name="Han K.-I."/>
            <person name="Suh M.K."/>
            <person name="Lee K.C."/>
            <person name="Eom M.K."/>
            <person name="Kim J.-S."/>
            <person name="Kang S.W."/>
            <person name="Sin Y."/>
            <person name="Lee J.-S."/>
        </authorList>
    </citation>
    <scope>NUCLEOTIDE SEQUENCE [LARGE SCALE GENOMIC DNA]</scope>
    <source>
        <strain evidence="6 7">B3-10</strain>
    </source>
</reference>
<sequence>MNKKTYFLKGILTENGWLENVAIEVDSIGEILSIQNDIVARPDYEMVNGYALPGFQNGHSHAFQYAMVGLAEYDEGHTDNFWTWRNAMYDLALTISPIQMEAIASQLYADMLRMGYTAVAEFHYVHHQPNGQFYDQIDELGQALMRAADKVGIHLTLIPILYQKGNFGKNAEAKQRRFICSDIEDYFRLLDASIHSSKSCDRVDVAVGAHSLRAVGKENLQLLLQTIDSDRPFHMHISEQIKEIEDCLDFYKQRPVEWLLDNFNVNKKFNLVHATHMTAQETKSLANTGANVVLCPATEGNLGDGIFNFTQYNQSKGSWCIGTDSHISINHLEDLRWVDNVQRLITHQRISYRIPNSPDSGFNAIKQAWQGGRRAMGKDVVQFFKVGDYFDAVIVDASEPLIASTNLKNMCNTIVYGQNSSFIKGTITAGKWRVKNGRHIQSDSIGHDFVKNIKELGSR</sequence>
<dbReference type="InterPro" id="IPR006680">
    <property type="entry name" value="Amidohydro-rel"/>
</dbReference>
<proteinExistence type="predicted"/>
<comment type="cofactor">
    <cofactor evidence="1">
        <name>Zn(2+)</name>
        <dbReference type="ChEBI" id="CHEBI:29105"/>
    </cofactor>
</comment>
<name>A0A5P2G4N1_9BACT</name>
<dbReference type="RefSeq" id="WP_131330055.1">
    <property type="nucleotide sequence ID" value="NZ_CP044016.1"/>
</dbReference>
<dbReference type="Gene3D" id="3.20.20.140">
    <property type="entry name" value="Metal-dependent hydrolases"/>
    <property type="match status" value="1"/>
</dbReference>
<evidence type="ECO:0000313" key="7">
    <source>
        <dbReference type="Proteomes" id="UP000292424"/>
    </source>
</evidence>
<dbReference type="GO" id="GO:0005829">
    <property type="term" value="C:cytosol"/>
    <property type="evidence" value="ECO:0007669"/>
    <property type="project" value="TreeGrafter"/>
</dbReference>
<dbReference type="InterPro" id="IPR032466">
    <property type="entry name" value="Metal_Hydrolase"/>
</dbReference>
<dbReference type="Pfam" id="PF01979">
    <property type="entry name" value="Amidohydro_1"/>
    <property type="match status" value="1"/>
</dbReference>
<dbReference type="OrthoDB" id="9807210at2"/>
<dbReference type="SUPFAM" id="SSF51556">
    <property type="entry name" value="Metallo-dependent hydrolases"/>
    <property type="match status" value="1"/>
</dbReference>
<dbReference type="InterPro" id="IPR051607">
    <property type="entry name" value="Metallo-dep_hydrolases"/>
</dbReference>
<gene>
    <name evidence="6" type="primary">hutF</name>
    <name evidence="6" type="ORF">E0W69_010710</name>
</gene>
<protein>
    <submittedName>
        <fullName evidence="6">Formimidoylglutamate deiminase</fullName>
        <ecNumber evidence="6">3.5.3.13</ecNumber>
    </submittedName>
</protein>
<dbReference type="Gene3D" id="2.30.40.10">
    <property type="entry name" value="Urease, subunit C, domain 1"/>
    <property type="match status" value="1"/>
</dbReference>
<dbReference type="KEGG" id="arac:E0W69_010710"/>
<keyword evidence="4" id="KW-0862">Zinc</keyword>
<evidence type="ECO:0000256" key="1">
    <source>
        <dbReference type="ARBA" id="ARBA00001947"/>
    </source>
</evidence>
<feature type="domain" description="Amidohydrolase-related" evidence="5">
    <location>
        <begin position="50"/>
        <end position="432"/>
    </location>
</feature>
<dbReference type="GO" id="GO:0019239">
    <property type="term" value="F:deaminase activity"/>
    <property type="evidence" value="ECO:0007669"/>
    <property type="project" value="TreeGrafter"/>
</dbReference>
<dbReference type="PANTHER" id="PTHR11271:SF48">
    <property type="entry name" value="AMIDOHYDROLASE-RELATED DOMAIN-CONTAINING PROTEIN"/>
    <property type="match status" value="1"/>
</dbReference>
<accession>A0A5P2G4N1</accession>